<dbReference type="EMBL" id="JAGPNK010000013">
    <property type="protein sequence ID" value="KAH7309628.1"/>
    <property type="molecule type" value="Genomic_DNA"/>
</dbReference>
<proteinExistence type="predicted"/>
<protein>
    <submittedName>
        <fullName evidence="1">Uncharacterized protein</fullName>
    </submittedName>
</protein>
<evidence type="ECO:0000313" key="1">
    <source>
        <dbReference type="EMBL" id="KAH7309628.1"/>
    </source>
</evidence>
<accession>A0A8K0WLT8</accession>
<evidence type="ECO:0000313" key="2">
    <source>
        <dbReference type="Proteomes" id="UP000813444"/>
    </source>
</evidence>
<dbReference type="Proteomes" id="UP000813444">
    <property type="component" value="Unassembled WGS sequence"/>
</dbReference>
<name>A0A8K0WLT8_9HYPO</name>
<comment type="caution">
    <text evidence="1">The sequence shown here is derived from an EMBL/GenBank/DDBJ whole genome shotgun (WGS) entry which is preliminary data.</text>
</comment>
<dbReference type="AlphaFoldDB" id="A0A8K0WLT8"/>
<reference evidence="1" key="1">
    <citation type="journal article" date="2021" name="Nat. Commun.">
        <title>Genetic determinants of endophytism in the Arabidopsis root mycobiome.</title>
        <authorList>
            <person name="Mesny F."/>
            <person name="Miyauchi S."/>
            <person name="Thiergart T."/>
            <person name="Pickel B."/>
            <person name="Atanasova L."/>
            <person name="Karlsson M."/>
            <person name="Huettel B."/>
            <person name="Barry K.W."/>
            <person name="Haridas S."/>
            <person name="Chen C."/>
            <person name="Bauer D."/>
            <person name="Andreopoulos W."/>
            <person name="Pangilinan J."/>
            <person name="LaButti K."/>
            <person name="Riley R."/>
            <person name="Lipzen A."/>
            <person name="Clum A."/>
            <person name="Drula E."/>
            <person name="Henrissat B."/>
            <person name="Kohler A."/>
            <person name="Grigoriev I.V."/>
            <person name="Martin F.M."/>
            <person name="Hacquard S."/>
        </authorList>
    </citation>
    <scope>NUCLEOTIDE SEQUENCE</scope>
    <source>
        <strain evidence="1">MPI-CAGE-CH-0235</strain>
    </source>
</reference>
<sequence>MVARGVEENVEIASPDKAAADNAVKSGPKPIIQDNLVDISNGSSSELDLFKRQDEACQVIPFCECARLIEVPCLQMGIMTTSGFFHRVQVDIWENGVAVCGIAIECDLGDIDSCSSGTLRCDSGRRAEFLQNRVTYWNNDLEIGPITLYLDRFIAGELILCSTGLCLLDEYWGEQWCTNLSRSAHRAERDALIESAGHREPSEECHPFR</sequence>
<organism evidence="1 2">
    <name type="scientific">Stachybotrys elegans</name>
    <dbReference type="NCBI Taxonomy" id="80388"/>
    <lineage>
        <taxon>Eukaryota</taxon>
        <taxon>Fungi</taxon>
        <taxon>Dikarya</taxon>
        <taxon>Ascomycota</taxon>
        <taxon>Pezizomycotina</taxon>
        <taxon>Sordariomycetes</taxon>
        <taxon>Hypocreomycetidae</taxon>
        <taxon>Hypocreales</taxon>
        <taxon>Stachybotryaceae</taxon>
        <taxon>Stachybotrys</taxon>
    </lineage>
</organism>
<gene>
    <name evidence="1" type="ORF">B0I35DRAFT_440364</name>
</gene>
<keyword evidence="2" id="KW-1185">Reference proteome</keyword>